<evidence type="ECO:0000313" key="4">
    <source>
        <dbReference type="EMBL" id="KAK1750035.1"/>
    </source>
</evidence>
<proteinExistence type="predicted"/>
<organism evidence="4 5">
    <name type="scientific">Echria macrotheca</name>
    <dbReference type="NCBI Taxonomy" id="438768"/>
    <lineage>
        <taxon>Eukaryota</taxon>
        <taxon>Fungi</taxon>
        <taxon>Dikarya</taxon>
        <taxon>Ascomycota</taxon>
        <taxon>Pezizomycotina</taxon>
        <taxon>Sordariomycetes</taxon>
        <taxon>Sordariomycetidae</taxon>
        <taxon>Sordariales</taxon>
        <taxon>Schizotheciaceae</taxon>
        <taxon>Echria</taxon>
    </lineage>
</organism>
<dbReference type="GO" id="GO:0016874">
    <property type="term" value="F:ligase activity"/>
    <property type="evidence" value="ECO:0007669"/>
    <property type="project" value="UniProtKB-KW"/>
</dbReference>
<dbReference type="InterPro" id="IPR009210">
    <property type="entry name" value="ASCC1"/>
</dbReference>
<sequence length="726" mass="79685">MPPKPPPPTHFLCIPLVTQTSRPQLARSIAAFRSDVCNPSGFGIPEDAVRPVGTLHLTLGVFSFPRNEGLDKAVELLKSLRLREIWDGIGSRGVMPGAESEAGKGGQGEDMRITLRGLRSMQTPVSKASVLYAPPVDTTGRVQGFCEAVRGRFLEEGVMSEEKRALLLHATVVNTIYVKGERRGKGRRGEKVTVDATGVLDRYEDEVWMEDVKVEGVAIFERNLESRVQHPQIDRHIGRSEYPRGPAPTMTPPEKRRVPTPGGTTGSPSRPPRTSPLHAASTSSSRHQGTTNNTTSSSSNPMVLAPPPRAALSGTSSPSPDDRRNTSSSPQNNLAPSESSAISTVAAAAAAAATQVLRDKDQRIAELERELSLMESVFTRELDKLSRAESESSSAWQARCGALQARAESLEGEIRALRDRHFQQDEKEELRRRLEEARREAAQREEEVRELRGQVRGLKEWVSTSTRSDGAGVVTDDEIGLAMTRLGNELQNWVLVNLRRARIDISRADEATVAELARLVPMYEDVVQTSKVHLIQSLVSRLLVDLVFDAYFVGLSADQAKQLTQVETFLSSFASSPEPINQWRSHTLTILKRDAGQRLQEETSRTIDTILHKVNGIIFAISDTPASEPRDQGLRALVAGAIDLARLLVVQKAIFKVSMPEILPHQRTLFDAATMEDLGGEDDDGLDDREISCVAFPGIIKRGDESGGHLQYRNVIAKAKVLCSPE</sequence>
<evidence type="ECO:0000256" key="2">
    <source>
        <dbReference type="SAM" id="MobiDB-lite"/>
    </source>
</evidence>
<feature type="compositionally biased region" description="Low complexity" evidence="2">
    <location>
        <begin position="259"/>
        <end position="268"/>
    </location>
</feature>
<feature type="compositionally biased region" description="Low complexity" evidence="2">
    <location>
        <begin position="290"/>
        <end position="300"/>
    </location>
</feature>
<feature type="compositionally biased region" description="Polar residues" evidence="2">
    <location>
        <begin position="280"/>
        <end position="289"/>
    </location>
</feature>
<evidence type="ECO:0000256" key="1">
    <source>
        <dbReference type="SAM" id="Coils"/>
    </source>
</evidence>
<feature type="domain" description="A-kinase anchor protein 7-like phosphoesterase" evidence="3">
    <location>
        <begin position="8"/>
        <end position="223"/>
    </location>
</feature>
<dbReference type="GO" id="GO:0006355">
    <property type="term" value="P:regulation of DNA-templated transcription"/>
    <property type="evidence" value="ECO:0007669"/>
    <property type="project" value="TreeGrafter"/>
</dbReference>
<dbReference type="Pfam" id="PF10469">
    <property type="entry name" value="AKAP7_NLS"/>
    <property type="match status" value="1"/>
</dbReference>
<dbReference type="Gene3D" id="3.90.1140.10">
    <property type="entry name" value="Cyclic phosphodiesterase"/>
    <property type="match status" value="1"/>
</dbReference>
<dbReference type="GO" id="GO:0006307">
    <property type="term" value="P:DNA alkylation repair"/>
    <property type="evidence" value="ECO:0007669"/>
    <property type="project" value="InterPro"/>
</dbReference>
<name>A0AAJ0B1N1_9PEZI</name>
<dbReference type="AlphaFoldDB" id="A0AAJ0B1N1"/>
<evidence type="ECO:0000313" key="5">
    <source>
        <dbReference type="Proteomes" id="UP001239445"/>
    </source>
</evidence>
<dbReference type="PANTHER" id="PTHR13360">
    <property type="entry name" value="ACTIVATING SIGNAL COINTEGRATOR 1 COMPLEX SUBUNIT 1"/>
    <property type="match status" value="1"/>
</dbReference>
<accession>A0AAJ0B1N1</accession>
<dbReference type="EMBL" id="MU839850">
    <property type="protein sequence ID" value="KAK1750035.1"/>
    <property type="molecule type" value="Genomic_DNA"/>
</dbReference>
<dbReference type="PANTHER" id="PTHR13360:SF1">
    <property type="entry name" value="ACTIVATING SIGNAL COINTEGRATOR 1 COMPLEX SUBUNIT 1"/>
    <property type="match status" value="1"/>
</dbReference>
<keyword evidence="5" id="KW-1185">Reference proteome</keyword>
<dbReference type="InterPro" id="IPR019510">
    <property type="entry name" value="AKAP7-like_phosphoesterase"/>
</dbReference>
<keyword evidence="4" id="KW-0436">Ligase</keyword>
<dbReference type="GO" id="GO:0005634">
    <property type="term" value="C:nucleus"/>
    <property type="evidence" value="ECO:0007669"/>
    <property type="project" value="TreeGrafter"/>
</dbReference>
<feature type="region of interest" description="Disordered" evidence="2">
    <location>
        <begin position="230"/>
        <end position="340"/>
    </location>
</feature>
<feature type="compositionally biased region" description="Basic and acidic residues" evidence="2">
    <location>
        <begin position="230"/>
        <end position="242"/>
    </location>
</feature>
<keyword evidence="1" id="KW-0175">Coiled coil</keyword>
<feature type="coiled-coil region" evidence="1">
    <location>
        <begin position="350"/>
        <end position="454"/>
    </location>
</feature>
<dbReference type="Proteomes" id="UP001239445">
    <property type="component" value="Unassembled WGS sequence"/>
</dbReference>
<evidence type="ECO:0000259" key="3">
    <source>
        <dbReference type="Pfam" id="PF10469"/>
    </source>
</evidence>
<feature type="compositionally biased region" description="Polar residues" evidence="2">
    <location>
        <begin position="326"/>
        <end position="340"/>
    </location>
</feature>
<gene>
    <name evidence="4" type="ORF">QBC47DRAFT_426509</name>
</gene>
<protein>
    <submittedName>
        <fullName evidence="4">AKAP7 2'5' RNA ligase-like domain-containing protein</fullName>
    </submittedName>
</protein>
<reference evidence="4" key="1">
    <citation type="submission" date="2023-06" db="EMBL/GenBank/DDBJ databases">
        <title>Genome-scale phylogeny and comparative genomics of the fungal order Sordariales.</title>
        <authorList>
            <consortium name="Lawrence Berkeley National Laboratory"/>
            <person name="Hensen N."/>
            <person name="Bonometti L."/>
            <person name="Westerberg I."/>
            <person name="Brannstrom I.O."/>
            <person name="Guillou S."/>
            <person name="Cros-Aarteil S."/>
            <person name="Calhoun S."/>
            <person name="Haridas S."/>
            <person name="Kuo A."/>
            <person name="Mondo S."/>
            <person name="Pangilinan J."/>
            <person name="Riley R."/>
            <person name="Labutti K."/>
            <person name="Andreopoulos B."/>
            <person name="Lipzen A."/>
            <person name="Chen C."/>
            <person name="Yanf M."/>
            <person name="Daum C."/>
            <person name="Ng V."/>
            <person name="Clum A."/>
            <person name="Steindorff A."/>
            <person name="Ohm R."/>
            <person name="Martin F."/>
            <person name="Silar P."/>
            <person name="Natvig D."/>
            <person name="Lalanne C."/>
            <person name="Gautier V."/>
            <person name="Ament-Velasquez S.L."/>
            <person name="Kruys A."/>
            <person name="Hutchinson M.I."/>
            <person name="Powell A.J."/>
            <person name="Barry K."/>
            <person name="Miller A.N."/>
            <person name="Grigoriev I.V."/>
            <person name="Debuchy R."/>
            <person name="Gladieux P."/>
            <person name="Thoren M.H."/>
            <person name="Johannesson H."/>
        </authorList>
    </citation>
    <scope>NUCLEOTIDE SEQUENCE</scope>
    <source>
        <strain evidence="4">PSN4</strain>
    </source>
</reference>
<comment type="caution">
    <text evidence="4">The sequence shown here is derived from an EMBL/GenBank/DDBJ whole genome shotgun (WGS) entry which is preliminary data.</text>
</comment>